<dbReference type="GO" id="GO:0008483">
    <property type="term" value="F:transaminase activity"/>
    <property type="evidence" value="ECO:0007669"/>
    <property type="project" value="InterPro"/>
</dbReference>
<dbReference type="InterPro" id="IPR005814">
    <property type="entry name" value="Aminotrans_3"/>
</dbReference>
<proteinExistence type="inferred from homology"/>
<keyword evidence="3" id="KW-0808">Transferase</keyword>
<accession>A0A2J6SZN0</accession>
<evidence type="ECO:0000313" key="3">
    <source>
        <dbReference type="EMBL" id="PMD56238.1"/>
    </source>
</evidence>
<dbReference type="AlphaFoldDB" id="A0A2J6SZN0"/>
<dbReference type="GO" id="GO:0005829">
    <property type="term" value="C:cytosol"/>
    <property type="evidence" value="ECO:0007669"/>
    <property type="project" value="TreeGrafter"/>
</dbReference>
<dbReference type="InterPro" id="IPR015421">
    <property type="entry name" value="PyrdxlP-dep_Trfase_major"/>
</dbReference>
<dbReference type="GeneID" id="36588921"/>
<sequence>MGSISTSEPALFYQSAYTTKHPTVVSASGLYLTLENGQKVLDATSGAAVSGIGHGNKRVKEAIVAQLDKVEYAHPGYFQNTPSNELADFLVQTTQGKLSRACLLGSGES</sequence>
<name>A0A2J6SZN0_9HELO</name>
<dbReference type="STRING" id="1095630.A0A2J6SZN0"/>
<dbReference type="PANTHER" id="PTHR43094:SF1">
    <property type="entry name" value="AMINOTRANSFERASE CLASS-III"/>
    <property type="match status" value="1"/>
</dbReference>
<comment type="similarity">
    <text evidence="1">Belongs to the class-III pyridoxal-phosphate-dependent aminotransferase family.</text>
</comment>
<dbReference type="GO" id="GO:0030170">
    <property type="term" value="F:pyridoxal phosphate binding"/>
    <property type="evidence" value="ECO:0007669"/>
    <property type="project" value="InterPro"/>
</dbReference>
<protein>
    <submittedName>
        <fullName evidence="3">PLP-dependent transferase</fullName>
    </submittedName>
</protein>
<reference evidence="3 4" key="1">
    <citation type="submission" date="2016-04" db="EMBL/GenBank/DDBJ databases">
        <title>A degradative enzymes factory behind the ericoid mycorrhizal symbiosis.</title>
        <authorList>
            <consortium name="DOE Joint Genome Institute"/>
            <person name="Martino E."/>
            <person name="Morin E."/>
            <person name="Grelet G."/>
            <person name="Kuo A."/>
            <person name="Kohler A."/>
            <person name="Daghino S."/>
            <person name="Barry K."/>
            <person name="Choi C."/>
            <person name="Cichocki N."/>
            <person name="Clum A."/>
            <person name="Copeland A."/>
            <person name="Hainaut M."/>
            <person name="Haridas S."/>
            <person name="Labutti K."/>
            <person name="Lindquist E."/>
            <person name="Lipzen A."/>
            <person name="Khouja H.-R."/>
            <person name="Murat C."/>
            <person name="Ohm R."/>
            <person name="Olson A."/>
            <person name="Spatafora J."/>
            <person name="Veneault-Fourrey C."/>
            <person name="Henrissat B."/>
            <person name="Grigoriev I."/>
            <person name="Martin F."/>
            <person name="Perotto S."/>
        </authorList>
    </citation>
    <scope>NUCLEOTIDE SEQUENCE [LARGE SCALE GENOMIC DNA]</scope>
    <source>
        <strain evidence="3 4">E</strain>
    </source>
</reference>
<evidence type="ECO:0000256" key="2">
    <source>
        <dbReference type="ARBA" id="ARBA00022898"/>
    </source>
</evidence>
<dbReference type="PANTHER" id="PTHR43094">
    <property type="entry name" value="AMINOTRANSFERASE"/>
    <property type="match status" value="1"/>
</dbReference>
<dbReference type="Gene3D" id="3.40.640.10">
    <property type="entry name" value="Type I PLP-dependent aspartate aminotransferase-like (Major domain)"/>
    <property type="match status" value="1"/>
</dbReference>
<keyword evidence="4" id="KW-1185">Reference proteome</keyword>
<dbReference type="InterPro" id="IPR015422">
    <property type="entry name" value="PyrdxlP-dep_Trfase_small"/>
</dbReference>
<dbReference type="OrthoDB" id="10261433at2759"/>
<dbReference type="InterPro" id="IPR015424">
    <property type="entry name" value="PyrdxlP-dep_Trfase"/>
</dbReference>
<dbReference type="RefSeq" id="XP_024733142.1">
    <property type="nucleotide sequence ID" value="XM_024880844.1"/>
</dbReference>
<dbReference type="Pfam" id="PF00202">
    <property type="entry name" value="Aminotran_3"/>
    <property type="match status" value="1"/>
</dbReference>
<keyword evidence="2" id="KW-0663">Pyridoxal phosphate</keyword>
<gene>
    <name evidence="3" type="ORF">K444DRAFT_616044</name>
</gene>
<dbReference type="InParanoid" id="A0A2J6SZN0"/>
<dbReference type="EMBL" id="KZ613848">
    <property type="protein sequence ID" value="PMD56238.1"/>
    <property type="molecule type" value="Genomic_DNA"/>
</dbReference>
<evidence type="ECO:0000256" key="1">
    <source>
        <dbReference type="ARBA" id="ARBA00008954"/>
    </source>
</evidence>
<evidence type="ECO:0000313" key="4">
    <source>
        <dbReference type="Proteomes" id="UP000235371"/>
    </source>
</evidence>
<organism evidence="3 4">
    <name type="scientific">Hyaloscypha bicolor E</name>
    <dbReference type="NCBI Taxonomy" id="1095630"/>
    <lineage>
        <taxon>Eukaryota</taxon>
        <taxon>Fungi</taxon>
        <taxon>Dikarya</taxon>
        <taxon>Ascomycota</taxon>
        <taxon>Pezizomycotina</taxon>
        <taxon>Leotiomycetes</taxon>
        <taxon>Helotiales</taxon>
        <taxon>Hyaloscyphaceae</taxon>
        <taxon>Hyaloscypha</taxon>
        <taxon>Hyaloscypha bicolor</taxon>
    </lineage>
</organism>
<dbReference type="SUPFAM" id="SSF53383">
    <property type="entry name" value="PLP-dependent transferases"/>
    <property type="match status" value="1"/>
</dbReference>
<dbReference type="Proteomes" id="UP000235371">
    <property type="component" value="Unassembled WGS sequence"/>
</dbReference>
<dbReference type="Gene3D" id="3.90.1150.10">
    <property type="entry name" value="Aspartate Aminotransferase, domain 1"/>
    <property type="match status" value="1"/>
</dbReference>